<proteinExistence type="inferred from homology"/>
<evidence type="ECO:0000256" key="1">
    <source>
        <dbReference type="ARBA" id="ARBA00009009"/>
    </source>
</evidence>
<evidence type="ECO:0000259" key="3">
    <source>
        <dbReference type="Pfam" id="PF00144"/>
    </source>
</evidence>
<dbReference type="OrthoDB" id="428260at2759"/>
<dbReference type="SUPFAM" id="SSF56601">
    <property type="entry name" value="beta-lactamase/transpeptidase-like"/>
    <property type="match status" value="1"/>
</dbReference>
<name>A0A6A6RV17_9PLEO</name>
<feature type="domain" description="Beta-lactamase-related" evidence="3">
    <location>
        <begin position="4"/>
        <end position="387"/>
    </location>
</feature>
<dbReference type="GO" id="GO:0016787">
    <property type="term" value="F:hydrolase activity"/>
    <property type="evidence" value="ECO:0007669"/>
    <property type="project" value="UniProtKB-KW"/>
</dbReference>
<evidence type="ECO:0000313" key="5">
    <source>
        <dbReference type="Proteomes" id="UP000799753"/>
    </source>
</evidence>
<dbReference type="Gene3D" id="3.40.710.10">
    <property type="entry name" value="DD-peptidase/beta-lactamase superfamily"/>
    <property type="match status" value="1"/>
</dbReference>
<sequence length="407" mass="44604">MADFEKAIEKAVADLEIPGCVLVATNRDGSFKYNKAFGHSSLKEGTNAALNLNSIMWTASCTKLQTCICIAQLVERGLADLDAPVYPQIPELKDFPVIKGFQEDGTPIEEPHKNPITLRSLLQHTSGFAYDFIHPLLQQWLKYHGKKGPSVGSTVLGRFVSPMVFEPGTGWMYGSGIDFAGLFLERLTGKTLEEHMKANLWDPLGIKDATFFPSTRPDLKERMVDMSFRGGDGKLAFGDSSAYSGDGEGNERKECMGGEGVFTSPEEYIKVLHALLVADTDEKILKKETVDEFFRPQLNEAGRNSLQSLLRDTMTNNAMGGVSMGVDKDWGLGGLVITQDTPDGKKAGSMFWGGLPNLIWFLDRKTGLCGLYASQVLPTGDATIAALARKFEAGMYELYGKSKSQKL</sequence>
<accession>A0A6A6RV17</accession>
<dbReference type="InterPro" id="IPR012338">
    <property type="entry name" value="Beta-lactam/transpept-like"/>
</dbReference>
<dbReference type="AlphaFoldDB" id="A0A6A6RV17"/>
<keyword evidence="5" id="KW-1185">Reference proteome</keyword>
<dbReference type="Pfam" id="PF00144">
    <property type="entry name" value="Beta-lactamase"/>
    <property type="match status" value="1"/>
</dbReference>
<dbReference type="InterPro" id="IPR001466">
    <property type="entry name" value="Beta-lactam-related"/>
</dbReference>
<protein>
    <submittedName>
        <fullName evidence="4">Beta-lactamase/transpeptidase-like protein</fullName>
    </submittedName>
</protein>
<dbReference type="PANTHER" id="PTHR43283:SF17">
    <property type="entry name" value="(LOVD), PUTATIVE (AFU_ORTHOLOGUE AFUA_5G00920)-RELATED"/>
    <property type="match status" value="1"/>
</dbReference>
<reference evidence="4" key="1">
    <citation type="journal article" date="2020" name="Stud. Mycol.">
        <title>101 Dothideomycetes genomes: a test case for predicting lifestyles and emergence of pathogens.</title>
        <authorList>
            <person name="Haridas S."/>
            <person name="Albert R."/>
            <person name="Binder M."/>
            <person name="Bloem J."/>
            <person name="Labutti K."/>
            <person name="Salamov A."/>
            <person name="Andreopoulos B."/>
            <person name="Baker S."/>
            <person name="Barry K."/>
            <person name="Bills G."/>
            <person name="Bluhm B."/>
            <person name="Cannon C."/>
            <person name="Castanera R."/>
            <person name="Culley D."/>
            <person name="Daum C."/>
            <person name="Ezra D."/>
            <person name="Gonzalez J."/>
            <person name="Henrissat B."/>
            <person name="Kuo A."/>
            <person name="Liang C."/>
            <person name="Lipzen A."/>
            <person name="Lutzoni F."/>
            <person name="Magnuson J."/>
            <person name="Mondo S."/>
            <person name="Nolan M."/>
            <person name="Ohm R."/>
            <person name="Pangilinan J."/>
            <person name="Park H.-J."/>
            <person name="Ramirez L."/>
            <person name="Alfaro M."/>
            <person name="Sun H."/>
            <person name="Tritt A."/>
            <person name="Yoshinaga Y."/>
            <person name="Zwiers L.-H."/>
            <person name="Turgeon B."/>
            <person name="Goodwin S."/>
            <person name="Spatafora J."/>
            <person name="Crous P."/>
            <person name="Grigoriev I."/>
        </authorList>
    </citation>
    <scope>NUCLEOTIDE SEQUENCE</scope>
    <source>
        <strain evidence="4">CBS 473.64</strain>
    </source>
</reference>
<gene>
    <name evidence="4" type="ORF">P280DRAFT_471018</name>
</gene>
<evidence type="ECO:0000313" key="4">
    <source>
        <dbReference type="EMBL" id="KAF2639027.1"/>
    </source>
</evidence>
<organism evidence="4 5">
    <name type="scientific">Massarina eburnea CBS 473.64</name>
    <dbReference type="NCBI Taxonomy" id="1395130"/>
    <lineage>
        <taxon>Eukaryota</taxon>
        <taxon>Fungi</taxon>
        <taxon>Dikarya</taxon>
        <taxon>Ascomycota</taxon>
        <taxon>Pezizomycotina</taxon>
        <taxon>Dothideomycetes</taxon>
        <taxon>Pleosporomycetidae</taxon>
        <taxon>Pleosporales</taxon>
        <taxon>Massarineae</taxon>
        <taxon>Massarinaceae</taxon>
        <taxon>Massarina</taxon>
    </lineage>
</organism>
<dbReference type="EMBL" id="MU006788">
    <property type="protein sequence ID" value="KAF2639027.1"/>
    <property type="molecule type" value="Genomic_DNA"/>
</dbReference>
<evidence type="ECO:0000256" key="2">
    <source>
        <dbReference type="ARBA" id="ARBA00022801"/>
    </source>
</evidence>
<comment type="similarity">
    <text evidence="1">Belongs to the class-A beta-lactamase family.</text>
</comment>
<dbReference type="PANTHER" id="PTHR43283">
    <property type="entry name" value="BETA-LACTAMASE-RELATED"/>
    <property type="match status" value="1"/>
</dbReference>
<dbReference type="InterPro" id="IPR050789">
    <property type="entry name" value="Diverse_Enzym_Activities"/>
</dbReference>
<dbReference type="Proteomes" id="UP000799753">
    <property type="component" value="Unassembled WGS sequence"/>
</dbReference>
<keyword evidence="2" id="KW-0378">Hydrolase</keyword>